<feature type="region of interest" description="Disordered" evidence="1">
    <location>
        <begin position="58"/>
        <end position="94"/>
    </location>
</feature>
<evidence type="ECO:0000313" key="2">
    <source>
        <dbReference type="EMBL" id="SSX28151.1"/>
    </source>
</evidence>
<evidence type="ECO:0000256" key="1">
    <source>
        <dbReference type="SAM" id="MobiDB-lite"/>
    </source>
</evidence>
<reference evidence="2" key="1">
    <citation type="submission" date="2018-07" db="EMBL/GenBank/DDBJ databases">
        <authorList>
            <person name="Quirk P.G."/>
            <person name="Krulwich T.A."/>
        </authorList>
    </citation>
    <scope>NUCLEOTIDE SEQUENCE</scope>
</reference>
<organism evidence="2">
    <name type="scientific">Culicoides sonorensis</name>
    <name type="common">Biting midge</name>
    <dbReference type="NCBI Taxonomy" id="179676"/>
    <lineage>
        <taxon>Eukaryota</taxon>
        <taxon>Metazoa</taxon>
        <taxon>Ecdysozoa</taxon>
        <taxon>Arthropoda</taxon>
        <taxon>Hexapoda</taxon>
        <taxon>Insecta</taxon>
        <taxon>Pterygota</taxon>
        <taxon>Neoptera</taxon>
        <taxon>Endopterygota</taxon>
        <taxon>Diptera</taxon>
        <taxon>Nematocera</taxon>
        <taxon>Chironomoidea</taxon>
        <taxon>Ceratopogonidae</taxon>
        <taxon>Ceratopogoninae</taxon>
        <taxon>Culicoides</taxon>
        <taxon>Monoculicoides</taxon>
    </lineage>
</organism>
<dbReference type="AlphaFoldDB" id="A0A336MFG3"/>
<dbReference type="VEuPathDB" id="VectorBase:CSON015233"/>
<name>A0A336MFG3_CULSO</name>
<accession>A0A336MFG3</accession>
<protein>
    <submittedName>
        <fullName evidence="2">CSON015233 protein</fullName>
    </submittedName>
</protein>
<sequence length="94" mass="8963">MKEEKTHVSIEHAAAILTPLSFKTVALSIPRSSDRNMSKKSPTQWVIGLSAFALADPQGGGGHGGGGAGGGAGAGFSMGAGAGGGSQAGGGAGR</sequence>
<gene>
    <name evidence="2" type="primary">CSON015233</name>
</gene>
<dbReference type="EMBL" id="UFQT01000945">
    <property type="protein sequence ID" value="SSX28151.1"/>
    <property type="molecule type" value="Genomic_DNA"/>
</dbReference>
<proteinExistence type="predicted"/>